<name>A0A4S4M4N4_9AGAM</name>
<dbReference type="Proteomes" id="UP000310158">
    <property type="component" value="Unassembled WGS sequence"/>
</dbReference>
<keyword evidence="4" id="KW-1185">Reference proteome</keyword>
<feature type="compositionally biased region" description="Low complexity" evidence="1">
    <location>
        <begin position="254"/>
        <end position="275"/>
    </location>
</feature>
<dbReference type="AlphaFoldDB" id="A0A4S4M4N4"/>
<feature type="compositionally biased region" description="Basic residues" evidence="1">
    <location>
        <begin position="327"/>
        <end position="345"/>
    </location>
</feature>
<dbReference type="InterPro" id="IPR013087">
    <property type="entry name" value="Znf_C2H2_type"/>
</dbReference>
<feature type="compositionally biased region" description="Basic and acidic residues" evidence="1">
    <location>
        <begin position="217"/>
        <end position="230"/>
    </location>
</feature>
<feature type="region of interest" description="Disordered" evidence="1">
    <location>
        <begin position="214"/>
        <end position="369"/>
    </location>
</feature>
<evidence type="ECO:0000313" key="4">
    <source>
        <dbReference type="Proteomes" id="UP000310158"/>
    </source>
</evidence>
<dbReference type="OrthoDB" id="3061653at2759"/>
<organism evidence="3 4">
    <name type="scientific">Bondarzewia mesenterica</name>
    <dbReference type="NCBI Taxonomy" id="1095465"/>
    <lineage>
        <taxon>Eukaryota</taxon>
        <taxon>Fungi</taxon>
        <taxon>Dikarya</taxon>
        <taxon>Basidiomycota</taxon>
        <taxon>Agaricomycotina</taxon>
        <taxon>Agaricomycetes</taxon>
        <taxon>Russulales</taxon>
        <taxon>Bondarzewiaceae</taxon>
        <taxon>Bondarzewia</taxon>
    </lineage>
</organism>
<protein>
    <recommendedName>
        <fullName evidence="2">C2H2-type domain-containing protein</fullName>
    </recommendedName>
</protein>
<accession>A0A4S4M4N4</accession>
<reference evidence="3 4" key="1">
    <citation type="submission" date="2019-02" db="EMBL/GenBank/DDBJ databases">
        <title>Genome sequencing of the rare red list fungi Bondarzewia mesenterica.</title>
        <authorList>
            <person name="Buettner E."/>
            <person name="Kellner H."/>
        </authorList>
    </citation>
    <scope>NUCLEOTIDE SEQUENCE [LARGE SCALE GENOMIC DNA]</scope>
    <source>
        <strain evidence="3 4">DSM 108281</strain>
    </source>
</reference>
<feature type="compositionally biased region" description="Low complexity" evidence="1">
    <location>
        <begin position="295"/>
        <end position="316"/>
    </location>
</feature>
<evidence type="ECO:0000313" key="3">
    <source>
        <dbReference type="EMBL" id="THH19241.1"/>
    </source>
</evidence>
<dbReference type="Gene3D" id="3.30.160.60">
    <property type="entry name" value="Classic Zinc Finger"/>
    <property type="match status" value="1"/>
</dbReference>
<feature type="domain" description="C2H2-type" evidence="2">
    <location>
        <begin position="436"/>
        <end position="456"/>
    </location>
</feature>
<proteinExistence type="predicted"/>
<dbReference type="EMBL" id="SGPL01000051">
    <property type="protein sequence ID" value="THH19241.1"/>
    <property type="molecule type" value="Genomic_DNA"/>
</dbReference>
<feature type="compositionally biased region" description="Low complexity" evidence="1">
    <location>
        <begin position="347"/>
        <end position="367"/>
    </location>
</feature>
<feature type="compositionally biased region" description="Polar residues" evidence="1">
    <location>
        <begin position="280"/>
        <end position="294"/>
    </location>
</feature>
<feature type="domain" description="C2H2-type" evidence="2">
    <location>
        <begin position="405"/>
        <end position="431"/>
    </location>
</feature>
<sequence>MLLLPASAHLATPPSSALCFEHATRFESRLDFLTHTSLIHPPLAYNLTASFELSSMANSTCDYLMVLSGDGFDADWPSTYSHPTTSSMPDNLFSMEEFDKEMASWTMPTNLYEAALMAHDAKAWFVEKAVRDESFLHLSSPNEWPGYPPYALGMDVPVDASIGGERYIQNHRDQVGVEPLKTNSLPVLEETTLSDVSLWGSMEEEDNMCAHATHTTCHQDETSSDARSEVYDESEDDDLYMTPPPEVPVRRKIAPLPRRAVSSASSSSLTPALTPFDASGSISPATSASNAHSQPASPKSRTASPTPSSSSASDASDYAETLAPQIRGRKRKASAHHTLPKRARRCTTTPHPSDSLSPSPSTSSTKPLRLPFSTITAEDMTDQVEITRRINEIVKLVSPNSQGQLVCPLGDCTHKSGTTGDLSRHLRSKEHLEPSLPCPKCGAMFTREDAVKRHIGSRKCKKQKEGEVDS</sequence>
<dbReference type="SMART" id="SM00355">
    <property type="entry name" value="ZnF_C2H2"/>
    <property type="match status" value="2"/>
</dbReference>
<evidence type="ECO:0000256" key="1">
    <source>
        <dbReference type="SAM" id="MobiDB-lite"/>
    </source>
</evidence>
<gene>
    <name evidence="3" type="ORF">EW146_g1867</name>
</gene>
<evidence type="ECO:0000259" key="2">
    <source>
        <dbReference type="SMART" id="SM00355"/>
    </source>
</evidence>
<comment type="caution">
    <text evidence="3">The sequence shown here is derived from an EMBL/GenBank/DDBJ whole genome shotgun (WGS) entry which is preliminary data.</text>
</comment>